<proteinExistence type="predicted"/>
<accession>A0A9J6CHQ1</accession>
<dbReference type="Proteomes" id="UP001107558">
    <property type="component" value="Chromosome 1"/>
</dbReference>
<name>A0A9J6CHQ1_POLVA</name>
<evidence type="ECO:0000313" key="1">
    <source>
        <dbReference type="EMBL" id="KAG5681477.1"/>
    </source>
</evidence>
<organism evidence="1 2">
    <name type="scientific">Polypedilum vanderplanki</name>
    <name type="common">Sleeping chironomid midge</name>
    <dbReference type="NCBI Taxonomy" id="319348"/>
    <lineage>
        <taxon>Eukaryota</taxon>
        <taxon>Metazoa</taxon>
        <taxon>Ecdysozoa</taxon>
        <taxon>Arthropoda</taxon>
        <taxon>Hexapoda</taxon>
        <taxon>Insecta</taxon>
        <taxon>Pterygota</taxon>
        <taxon>Neoptera</taxon>
        <taxon>Endopterygota</taxon>
        <taxon>Diptera</taxon>
        <taxon>Nematocera</taxon>
        <taxon>Chironomoidea</taxon>
        <taxon>Chironomidae</taxon>
        <taxon>Chironominae</taxon>
        <taxon>Polypedilum</taxon>
        <taxon>Polypedilum</taxon>
    </lineage>
</organism>
<evidence type="ECO:0000313" key="2">
    <source>
        <dbReference type="Proteomes" id="UP001107558"/>
    </source>
</evidence>
<dbReference type="AlphaFoldDB" id="A0A9J6CHQ1"/>
<keyword evidence="2" id="KW-1185">Reference proteome</keyword>
<dbReference type="EMBL" id="JADBJN010000001">
    <property type="protein sequence ID" value="KAG5681477.1"/>
    <property type="molecule type" value="Genomic_DNA"/>
</dbReference>
<sequence length="91" mass="10913">MDNKQKIVVNYIPPEFQDIPLQEQLEDLYEQFVFVRGKTARKVGIIIERRMKKRYYATHMYEELTEDNVFARASSSKVAKQDINDYHRITL</sequence>
<reference evidence="1" key="1">
    <citation type="submission" date="2021-03" db="EMBL/GenBank/DDBJ databases">
        <title>Chromosome level genome of the anhydrobiotic midge Polypedilum vanderplanki.</title>
        <authorList>
            <person name="Yoshida Y."/>
            <person name="Kikawada T."/>
            <person name="Gusev O."/>
        </authorList>
    </citation>
    <scope>NUCLEOTIDE SEQUENCE</scope>
    <source>
        <strain evidence="1">NIAS01</strain>
        <tissue evidence="1">Whole body or cell culture</tissue>
    </source>
</reference>
<gene>
    <name evidence="1" type="ORF">PVAND_010909</name>
</gene>
<comment type="caution">
    <text evidence="1">The sequence shown here is derived from an EMBL/GenBank/DDBJ whole genome shotgun (WGS) entry which is preliminary data.</text>
</comment>
<protein>
    <submittedName>
        <fullName evidence="1">Uncharacterized protein</fullName>
    </submittedName>
</protein>